<dbReference type="InterPro" id="IPR004846">
    <property type="entry name" value="T2SS/T3SS_dom"/>
</dbReference>
<organism evidence="15 16">
    <name type="scientific">Microvirga brassicacearum</name>
    <dbReference type="NCBI Taxonomy" id="2580413"/>
    <lineage>
        <taxon>Bacteria</taxon>
        <taxon>Pseudomonadati</taxon>
        <taxon>Pseudomonadota</taxon>
        <taxon>Alphaproteobacteria</taxon>
        <taxon>Hyphomicrobiales</taxon>
        <taxon>Methylobacteriaceae</taxon>
        <taxon>Microvirga</taxon>
    </lineage>
</organism>
<keyword evidence="6" id="KW-0732">Signal</keyword>
<dbReference type="PANTHER" id="PTHR30332">
    <property type="entry name" value="PROBABLE GENERAL SECRETION PATHWAY PROTEIN D"/>
    <property type="match status" value="1"/>
</dbReference>
<name>A0A5N3P9K9_9HYPH</name>
<evidence type="ECO:0000256" key="7">
    <source>
        <dbReference type="ARBA" id="ARBA00022927"/>
    </source>
</evidence>
<feature type="domain" description="GspD-like N0" evidence="14">
    <location>
        <begin position="95"/>
        <end position="165"/>
    </location>
</feature>
<dbReference type="PRINTS" id="PR00811">
    <property type="entry name" value="BCTERIALGSPD"/>
</dbReference>
<dbReference type="GO" id="GO:0009279">
    <property type="term" value="C:cell outer membrane"/>
    <property type="evidence" value="ECO:0007669"/>
    <property type="project" value="UniProtKB-SubCell"/>
</dbReference>
<evidence type="ECO:0000259" key="14">
    <source>
        <dbReference type="Pfam" id="PF21305"/>
    </source>
</evidence>
<dbReference type="PANTHER" id="PTHR30332:SF25">
    <property type="entry name" value="SECRETIN XPSD"/>
    <property type="match status" value="1"/>
</dbReference>
<gene>
    <name evidence="15" type="primary">gspD</name>
    <name evidence="15" type="ORF">FEZ63_13395</name>
</gene>
<feature type="domain" description="NolW-like" evidence="13">
    <location>
        <begin position="316"/>
        <end position="422"/>
    </location>
</feature>
<evidence type="ECO:0000313" key="16">
    <source>
        <dbReference type="Proteomes" id="UP000325684"/>
    </source>
</evidence>
<keyword evidence="5" id="KW-0812">Transmembrane</keyword>
<comment type="similarity">
    <text evidence="2">Belongs to the bacterial secretin family. GSP D subfamily.</text>
</comment>
<evidence type="ECO:0000313" key="15">
    <source>
        <dbReference type="EMBL" id="KAB0266361.1"/>
    </source>
</evidence>
<evidence type="ECO:0000256" key="6">
    <source>
        <dbReference type="ARBA" id="ARBA00022729"/>
    </source>
</evidence>
<evidence type="ECO:0000256" key="8">
    <source>
        <dbReference type="ARBA" id="ARBA00023136"/>
    </source>
</evidence>
<comment type="subcellular location">
    <subcellularLocation>
        <location evidence="1 10">Cell outer membrane</location>
    </subcellularLocation>
</comment>
<sequence length="676" mass="70945">MKGAIGIAAIAGTIALAGCASQSSSPDGDGRYSLLGPNARYLTSGRPELGSDGPIPASGPNRRAGYTDLGSEAAGTGGQTSEPILITENGTKVTVNFVNADLQDFVRVVFDDVLKENVIVDPALTGRVTLRTTEPVTRQAALSLVRNVLQLHGAALVKADGVFRVASRGNGSEQGPVGENIRIVPIRFLKAEQARAALQPFATAGTQIVASTEGRYLILAGSPADLDPMAQLLDTLDVDQMLGMFFALVPLKDASAATVATEAAQMFGGENEGAFRVLPIQRMNAVLLMTRSTAALKRAKDWVERLDQTGNDSRQMRVFQIQNRRAADLAKILSGMLAGQGGPAGEAPSGNAGALGANGAAKIEPAALSAAHEPASPETGHPLQGVQVRADTATNSLVVMARPETYGLIESAIRRLDVLPTQVLIEATIAEVGLNDALRYGVRWYFQQGAHGVSLNDGSPNPGANLPGFNYVFNVPQGRLVVNALEKITNLEVISSPALTVLDNETATLKVGDQVPIATRSARSVTNPEAPVVNEIELKDTGIILTVTPRVNASGLVMLDISQEVSDVVPTSTSAIDSPTIRQRKINSSVAVQSGAEIVLGGLISSNRQAGKEGIPGLKDIPILGAVFTSNAVNDRRKSELLVIIRPTVIANRVDLFRITEEIKAGMTGIANIKSR</sequence>
<dbReference type="AlphaFoldDB" id="A0A5N3P9K9"/>
<dbReference type="InterPro" id="IPR050810">
    <property type="entry name" value="Bact_Secretion_Sys_Channel"/>
</dbReference>
<evidence type="ECO:0000256" key="1">
    <source>
        <dbReference type="ARBA" id="ARBA00004442"/>
    </source>
</evidence>
<dbReference type="OrthoDB" id="9775455at2"/>
<keyword evidence="16" id="KW-1185">Reference proteome</keyword>
<proteinExistence type="inferred from homology"/>
<dbReference type="Gene3D" id="3.30.1370.120">
    <property type="match status" value="3"/>
</dbReference>
<evidence type="ECO:0000259" key="12">
    <source>
        <dbReference type="Pfam" id="PF00263"/>
    </source>
</evidence>
<dbReference type="Gene3D" id="3.55.50.30">
    <property type="match status" value="1"/>
</dbReference>
<dbReference type="InterPro" id="IPR038591">
    <property type="entry name" value="NolW-like_sf"/>
</dbReference>
<dbReference type="InterPro" id="IPR001775">
    <property type="entry name" value="GspD/PilQ"/>
</dbReference>
<dbReference type="Pfam" id="PF21305">
    <property type="entry name" value="type_II_gspD_N0"/>
    <property type="match status" value="1"/>
</dbReference>
<dbReference type="GO" id="GO:0015627">
    <property type="term" value="C:type II protein secretion system complex"/>
    <property type="evidence" value="ECO:0007669"/>
    <property type="project" value="InterPro"/>
</dbReference>
<comment type="caution">
    <text evidence="15">The sequence shown here is derived from an EMBL/GenBank/DDBJ whole genome shotgun (WGS) entry which is preliminary data.</text>
</comment>
<protein>
    <submittedName>
        <fullName evidence="15">Type II secretion system protein GspD</fullName>
    </submittedName>
</protein>
<feature type="region of interest" description="Disordered" evidence="11">
    <location>
        <begin position="43"/>
        <end position="81"/>
    </location>
</feature>
<keyword evidence="4" id="KW-1134">Transmembrane beta strand</keyword>
<dbReference type="PROSITE" id="PS51257">
    <property type="entry name" value="PROKAR_LIPOPROTEIN"/>
    <property type="match status" value="1"/>
</dbReference>
<evidence type="ECO:0000256" key="5">
    <source>
        <dbReference type="ARBA" id="ARBA00022692"/>
    </source>
</evidence>
<dbReference type="InterPro" id="IPR049371">
    <property type="entry name" value="GspD-like_N0"/>
</dbReference>
<accession>A0A5N3P9K9</accession>
<dbReference type="Pfam" id="PF00263">
    <property type="entry name" value="Secretin"/>
    <property type="match status" value="1"/>
</dbReference>
<dbReference type="GO" id="GO:0015628">
    <property type="term" value="P:protein secretion by the type II secretion system"/>
    <property type="evidence" value="ECO:0007669"/>
    <property type="project" value="InterPro"/>
</dbReference>
<dbReference type="InterPro" id="IPR013356">
    <property type="entry name" value="T2SS_GspD"/>
</dbReference>
<dbReference type="InterPro" id="IPR005644">
    <property type="entry name" value="NolW-like"/>
</dbReference>
<dbReference type="NCBIfam" id="TIGR02517">
    <property type="entry name" value="type_II_gspD"/>
    <property type="match status" value="1"/>
</dbReference>
<keyword evidence="7" id="KW-0653">Protein transport</keyword>
<dbReference type="Proteomes" id="UP000325684">
    <property type="component" value="Unassembled WGS sequence"/>
</dbReference>
<dbReference type="EMBL" id="VCMV01000021">
    <property type="protein sequence ID" value="KAB0266361.1"/>
    <property type="molecule type" value="Genomic_DNA"/>
</dbReference>
<feature type="domain" description="Type II/III secretion system secretin-like" evidence="12">
    <location>
        <begin position="484"/>
        <end position="650"/>
    </location>
</feature>
<keyword evidence="9" id="KW-0998">Cell outer membrane</keyword>
<evidence type="ECO:0000256" key="10">
    <source>
        <dbReference type="RuleBase" id="RU004004"/>
    </source>
</evidence>
<reference evidence="15 16" key="1">
    <citation type="journal article" date="2019" name="Microorganisms">
        <title>Genome Insights into the Novel Species Microvirga brassicacearum, a Rapeseed Endophyte with Biotechnological Potential.</title>
        <authorList>
            <person name="Jimenez-Gomez A."/>
            <person name="Saati-Santamaria Z."/>
            <person name="Igual J.M."/>
            <person name="Rivas R."/>
            <person name="Mateos P.F."/>
            <person name="Garcia-Fraile P."/>
        </authorList>
    </citation>
    <scope>NUCLEOTIDE SEQUENCE [LARGE SCALE GENOMIC DNA]</scope>
    <source>
        <strain evidence="15 16">CDVBN77</strain>
    </source>
</reference>
<dbReference type="Pfam" id="PF03958">
    <property type="entry name" value="Secretin_N"/>
    <property type="match status" value="1"/>
</dbReference>
<evidence type="ECO:0000256" key="11">
    <source>
        <dbReference type="SAM" id="MobiDB-lite"/>
    </source>
</evidence>
<evidence type="ECO:0000256" key="3">
    <source>
        <dbReference type="ARBA" id="ARBA00022448"/>
    </source>
</evidence>
<keyword evidence="3 10" id="KW-0813">Transport</keyword>
<dbReference type="RefSeq" id="WP_150945241.1">
    <property type="nucleotide sequence ID" value="NZ_VCMV01000021.1"/>
</dbReference>
<evidence type="ECO:0000256" key="4">
    <source>
        <dbReference type="ARBA" id="ARBA00022452"/>
    </source>
</evidence>
<keyword evidence="8" id="KW-0472">Membrane</keyword>
<evidence type="ECO:0000259" key="13">
    <source>
        <dbReference type="Pfam" id="PF03958"/>
    </source>
</evidence>
<evidence type="ECO:0000256" key="2">
    <source>
        <dbReference type="ARBA" id="ARBA00006980"/>
    </source>
</evidence>
<evidence type="ECO:0000256" key="9">
    <source>
        <dbReference type="ARBA" id="ARBA00023237"/>
    </source>
</evidence>